<feature type="non-terminal residue" evidence="1">
    <location>
        <position position="1"/>
    </location>
</feature>
<dbReference type="SUPFAM" id="SSF51197">
    <property type="entry name" value="Clavaminate synthase-like"/>
    <property type="match status" value="1"/>
</dbReference>
<dbReference type="Pfam" id="PF07350">
    <property type="entry name" value="Gig2-like"/>
    <property type="match status" value="1"/>
</dbReference>
<dbReference type="PANTHER" id="PTHR30613">
    <property type="entry name" value="UNCHARACTERIZED PROTEIN YBIU-RELATED"/>
    <property type="match status" value="1"/>
</dbReference>
<dbReference type="Gene3D" id="2.60.120.330">
    <property type="entry name" value="B-lactam Antibiotic, Isopenicillin N Synthase, Chain"/>
    <property type="match status" value="1"/>
</dbReference>
<feature type="non-terminal residue" evidence="1">
    <location>
        <position position="126"/>
    </location>
</feature>
<proteinExistence type="predicted"/>
<dbReference type="InterPro" id="IPR027443">
    <property type="entry name" value="IPNS-like_sf"/>
</dbReference>
<dbReference type="Proteomes" id="UP001357485">
    <property type="component" value="Unassembled WGS sequence"/>
</dbReference>
<sequence length="126" mass="14671">FPQDNPQVYELYWSPSQIRARAHPNLIKTQRFLMEFWHSKDPNALISSSHPTIYCDRLRMRLPGDAKFALGPHVDGGSVERWEEEGYGKGRVYEFIFQGNWEQYDPWESSCRLPVVSDMYQGVGAC</sequence>
<evidence type="ECO:0000313" key="1">
    <source>
        <dbReference type="EMBL" id="KAK5277698.1"/>
    </source>
</evidence>
<keyword evidence="2" id="KW-1185">Reference proteome</keyword>
<dbReference type="PANTHER" id="PTHR30613:SF1">
    <property type="entry name" value="DUF1479 DOMAIN PROTEIN (AFU_ORTHOLOGUE AFUA_5G09280)"/>
    <property type="match status" value="1"/>
</dbReference>
<dbReference type="InterPro" id="IPR010856">
    <property type="entry name" value="Gig2-like"/>
</dbReference>
<reference evidence="1 2" key="1">
    <citation type="submission" date="2023-08" db="EMBL/GenBank/DDBJ databases">
        <title>Black Yeasts Isolated from many extreme environments.</title>
        <authorList>
            <person name="Coleine C."/>
            <person name="Stajich J.E."/>
            <person name="Selbmann L."/>
        </authorList>
    </citation>
    <scope>NUCLEOTIDE SEQUENCE [LARGE SCALE GENOMIC DNA]</scope>
    <source>
        <strain evidence="1 2">CCFEE 536</strain>
    </source>
</reference>
<dbReference type="EMBL" id="JAVRRA010002475">
    <property type="protein sequence ID" value="KAK5277698.1"/>
    <property type="molecule type" value="Genomic_DNA"/>
</dbReference>
<comment type="caution">
    <text evidence="1">The sequence shown here is derived from an EMBL/GenBank/DDBJ whole genome shotgun (WGS) entry which is preliminary data.</text>
</comment>
<gene>
    <name evidence="1" type="ORF">LTR16_009463</name>
</gene>
<evidence type="ECO:0008006" key="3">
    <source>
        <dbReference type="Google" id="ProtNLM"/>
    </source>
</evidence>
<protein>
    <recommendedName>
        <fullName evidence="3">Chromo domain-containing protein</fullName>
    </recommendedName>
</protein>
<accession>A0ABR0M2V9</accession>
<organism evidence="1 2">
    <name type="scientific">Cryomyces antarcticus</name>
    <dbReference type="NCBI Taxonomy" id="329879"/>
    <lineage>
        <taxon>Eukaryota</taxon>
        <taxon>Fungi</taxon>
        <taxon>Dikarya</taxon>
        <taxon>Ascomycota</taxon>
        <taxon>Pezizomycotina</taxon>
        <taxon>Dothideomycetes</taxon>
        <taxon>Dothideomycetes incertae sedis</taxon>
        <taxon>Cryomyces</taxon>
    </lineage>
</organism>
<name>A0ABR0M2V9_9PEZI</name>
<evidence type="ECO:0000313" key="2">
    <source>
        <dbReference type="Proteomes" id="UP001357485"/>
    </source>
</evidence>